<organism evidence="1 2">
    <name type="scientific">Araneus ventricosus</name>
    <name type="common">Orbweaver spider</name>
    <name type="synonym">Epeira ventricosa</name>
    <dbReference type="NCBI Taxonomy" id="182803"/>
    <lineage>
        <taxon>Eukaryota</taxon>
        <taxon>Metazoa</taxon>
        <taxon>Ecdysozoa</taxon>
        <taxon>Arthropoda</taxon>
        <taxon>Chelicerata</taxon>
        <taxon>Arachnida</taxon>
        <taxon>Araneae</taxon>
        <taxon>Araneomorphae</taxon>
        <taxon>Entelegynae</taxon>
        <taxon>Araneoidea</taxon>
        <taxon>Araneidae</taxon>
        <taxon>Araneus</taxon>
    </lineage>
</organism>
<accession>A0A4Y2L1H8</accession>
<dbReference type="Proteomes" id="UP000499080">
    <property type="component" value="Unassembled WGS sequence"/>
</dbReference>
<reference evidence="1 2" key="1">
    <citation type="journal article" date="2019" name="Sci. Rep.">
        <title>Orb-weaving spider Araneus ventricosus genome elucidates the spidroin gene catalogue.</title>
        <authorList>
            <person name="Kono N."/>
            <person name="Nakamura H."/>
            <person name="Ohtoshi R."/>
            <person name="Moran D.A.P."/>
            <person name="Shinohara A."/>
            <person name="Yoshida Y."/>
            <person name="Fujiwara M."/>
            <person name="Mori M."/>
            <person name="Tomita M."/>
            <person name="Arakawa K."/>
        </authorList>
    </citation>
    <scope>NUCLEOTIDE SEQUENCE [LARGE SCALE GENOMIC DNA]</scope>
</reference>
<keyword evidence="2" id="KW-1185">Reference proteome</keyword>
<name>A0A4Y2L1H8_ARAVE</name>
<gene>
    <name evidence="1" type="ORF">AVEN_132821_1</name>
</gene>
<protein>
    <submittedName>
        <fullName evidence="1">Uncharacterized protein</fullName>
    </submittedName>
</protein>
<sequence length="101" mass="11898">MRARLRKEGETYLRGECKSSEEFLLIPHWVLGLEENVEAEAVVWCTKPKSARTTPNKKRRQQQRFYQRTYRNPLLTLRFSRITPPTINSTLVSSTLHILPK</sequence>
<dbReference type="AlphaFoldDB" id="A0A4Y2L1H8"/>
<evidence type="ECO:0000313" key="2">
    <source>
        <dbReference type="Proteomes" id="UP000499080"/>
    </source>
</evidence>
<proteinExistence type="predicted"/>
<comment type="caution">
    <text evidence="1">The sequence shown here is derived from an EMBL/GenBank/DDBJ whole genome shotgun (WGS) entry which is preliminary data.</text>
</comment>
<evidence type="ECO:0000313" key="1">
    <source>
        <dbReference type="EMBL" id="GBN07717.1"/>
    </source>
</evidence>
<dbReference type="EMBL" id="BGPR01005182">
    <property type="protein sequence ID" value="GBN07717.1"/>
    <property type="molecule type" value="Genomic_DNA"/>
</dbReference>